<feature type="compositionally biased region" description="Low complexity" evidence="14">
    <location>
        <begin position="779"/>
        <end position="794"/>
    </location>
</feature>
<comment type="subcellular location">
    <subcellularLocation>
        <location evidence="1">Microsome membrane</location>
        <topology evidence="1">Peripheral membrane protein</topology>
    </subcellularLocation>
</comment>
<evidence type="ECO:0000256" key="4">
    <source>
        <dbReference type="ARBA" id="ARBA00022670"/>
    </source>
</evidence>
<feature type="region of interest" description="Disordered" evidence="14">
    <location>
        <begin position="400"/>
        <end position="478"/>
    </location>
</feature>
<evidence type="ECO:0000256" key="15">
    <source>
        <dbReference type="SAM" id="Phobius"/>
    </source>
</evidence>
<dbReference type="GO" id="GO:0005615">
    <property type="term" value="C:extracellular space"/>
    <property type="evidence" value="ECO:0007669"/>
    <property type="project" value="TreeGrafter"/>
</dbReference>
<dbReference type="InterPro" id="IPR045357">
    <property type="entry name" value="Aminopeptidase_N-like_N"/>
</dbReference>
<evidence type="ECO:0000256" key="9">
    <source>
        <dbReference type="ARBA" id="ARBA00023049"/>
    </source>
</evidence>
<dbReference type="SUPFAM" id="SSF55486">
    <property type="entry name" value="Metalloproteases ('zincins'), catalytic domain"/>
    <property type="match status" value="2"/>
</dbReference>
<evidence type="ECO:0000259" key="17">
    <source>
        <dbReference type="Pfam" id="PF11838"/>
    </source>
</evidence>
<evidence type="ECO:0000259" key="16">
    <source>
        <dbReference type="Pfam" id="PF01433"/>
    </source>
</evidence>
<reference evidence="19 20" key="1">
    <citation type="submission" date="2016-10" db="EMBL/GenBank/DDBJ databases">
        <authorList>
            <person name="Cai Z."/>
        </authorList>
    </citation>
    <scope>NUCLEOTIDE SEQUENCE [LARGE SCALE GENOMIC DNA]</scope>
</reference>
<dbReference type="SUPFAM" id="SSF63737">
    <property type="entry name" value="Leukotriene A4 hydrolase N-terminal domain"/>
    <property type="match status" value="1"/>
</dbReference>
<dbReference type="Pfam" id="PF17900">
    <property type="entry name" value="Peptidase_M1_N"/>
    <property type="match status" value="1"/>
</dbReference>
<evidence type="ECO:0000259" key="18">
    <source>
        <dbReference type="Pfam" id="PF17900"/>
    </source>
</evidence>
<feature type="compositionally biased region" description="Low complexity" evidence="14">
    <location>
        <begin position="121"/>
        <end position="146"/>
    </location>
</feature>
<dbReference type="EMBL" id="FNXT01000972">
    <property type="protein sequence ID" value="SZX70135.1"/>
    <property type="molecule type" value="Genomic_DNA"/>
</dbReference>
<feature type="compositionally biased region" description="Basic and acidic residues" evidence="14">
    <location>
        <begin position="426"/>
        <end position="437"/>
    </location>
</feature>
<feature type="compositionally biased region" description="Low complexity" evidence="14">
    <location>
        <begin position="714"/>
        <end position="725"/>
    </location>
</feature>
<dbReference type="InterPro" id="IPR014782">
    <property type="entry name" value="Peptidase_M1_dom"/>
</dbReference>
<keyword evidence="6" id="KW-0378">Hydrolase</keyword>
<feature type="transmembrane region" description="Helical" evidence="15">
    <location>
        <begin position="93"/>
        <end position="117"/>
    </location>
</feature>
<keyword evidence="15" id="KW-0812">Transmembrane</keyword>
<dbReference type="Gene3D" id="2.60.40.1910">
    <property type="match status" value="1"/>
</dbReference>
<feature type="binding site" evidence="12">
    <location>
        <position position="566"/>
    </location>
    <ligand>
        <name>Zn(2+)</name>
        <dbReference type="ChEBI" id="CHEBI:29105"/>
        <note>catalytic</note>
    </ligand>
</feature>
<dbReference type="InterPro" id="IPR042097">
    <property type="entry name" value="Aminopeptidase_N-like_N_sf"/>
</dbReference>
<evidence type="ECO:0000313" key="20">
    <source>
        <dbReference type="Proteomes" id="UP000256970"/>
    </source>
</evidence>
<organism evidence="19 20">
    <name type="scientific">Tetradesmus obliquus</name>
    <name type="common">Green alga</name>
    <name type="synonym">Acutodesmus obliquus</name>
    <dbReference type="NCBI Taxonomy" id="3088"/>
    <lineage>
        <taxon>Eukaryota</taxon>
        <taxon>Viridiplantae</taxon>
        <taxon>Chlorophyta</taxon>
        <taxon>core chlorophytes</taxon>
        <taxon>Chlorophyceae</taxon>
        <taxon>CS clade</taxon>
        <taxon>Sphaeropleales</taxon>
        <taxon>Scenedesmaceae</taxon>
        <taxon>Tetradesmus</taxon>
    </lineage>
</organism>
<evidence type="ECO:0000256" key="13">
    <source>
        <dbReference type="PIRSR" id="PIRSR634016-4"/>
    </source>
</evidence>
<feature type="binding site" evidence="12">
    <location>
        <position position="570"/>
    </location>
    <ligand>
        <name>Zn(2+)</name>
        <dbReference type="ChEBI" id="CHEBI:29105"/>
        <note>catalytic</note>
    </ligand>
</feature>
<dbReference type="InterPro" id="IPR024571">
    <property type="entry name" value="ERAP1-like_C_dom"/>
</dbReference>
<feature type="compositionally biased region" description="Acidic residues" evidence="14">
    <location>
        <begin position="449"/>
        <end position="462"/>
    </location>
</feature>
<feature type="binding site" evidence="12">
    <location>
        <position position="589"/>
    </location>
    <ligand>
        <name>Zn(2+)</name>
        <dbReference type="ChEBI" id="CHEBI:29105"/>
        <note>catalytic</note>
    </ligand>
</feature>
<evidence type="ECO:0000256" key="7">
    <source>
        <dbReference type="ARBA" id="ARBA00022833"/>
    </source>
</evidence>
<feature type="site" description="Transition state stabilizer" evidence="13">
    <location>
        <position position="654"/>
    </location>
</feature>
<name>A0A383VXD1_TETOB</name>
<dbReference type="PANTHER" id="PTHR11533:SF299">
    <property type="entry name" value="AMINOPEPTIDASE"/>
    <property type="match status" value="1"/>
</dbReference>
<proteinExistence type="inferred from homology"/>
<feature type="region of interest" description="Disordered" evidence="14">
    <location>
        <begin position="121"/>
        <end position="147"/>
    </location>
</feature>
<dbReference type="GO" id="GO:0042277">
    <property type="term" value="F:peptide binding"/>
    <property type="evidence" value="ECO:0007669"/>
    <property type="project" value="TreeGrafter"/>
</dbReference>
<feature type="compositionally biased region" description="Low complexity" evidence="14">
    <location>
        <begin position="743"/>
        <end position="756"/>
    </location>
</feature>
<dbReference type="FunFam" id="1.10.390.10:FF:000013">
    <property type="entry name" value="Aminopeptidase N"/>
    <property type="match status" value="1"/>
</dbReference>
<evidence type="ECO:0000256" key="14">
    <source>
        <dbReference type="SAM" id="MobiDB-lite"/>
    </source>
</evidence>
<dbReference type="GO" id="GO:0008270">
    <property type="term" value="F:zinc ion binding"/>
    <property type="evidence" value="ECO:0007669"/>
    <property type="project" value="InterPro"/>
</dbReference>
<keyword evidence="4" id="KW-0645">Protease</keyword>
<comment type="cofactor">
    <cofactor evidence="12">
        <name>Zn(2+)</name>
        <dbReference type="ChEBI" id="CHEBI:29105"/>
    </cofactor>
    <text evidence="12">Binds 1 zinc ion per subunit.</text>
</comment>
<evidence type="ECO:0000256" key="2">
    <source>
        <dbReference type="ARBA" id="ARBA00010136"/>
    </source>
</evidence>
<keyword evidence="20" id="KW-1185">Reference proteome</keyword>
<feature type="domain" description="Aminopeptidase N-like N-terminal" evidence="18">
    <location>
        <begin position="176"/>
        <end position="376"/>
    </location>
</feature>
<dbReference type="Gene3D" id="2.60.40.1730">
    <property type="entry name" value="tricorn interacting facor f3 domain"/>
    <property type="match status" value="1"/>
</dbReference>
<keyword evidence="8" id="KW-0256">Endoplasmic reticulum</keyword>
<dbReference type="GO" id="GO:0070006">
    <property type="term" value="F:metalloaminopeptidase activity"/>
    <property type="evidence" value="ECO:0007669"/>
    <property type="project" value="TreeGrafter"/>
</dbReference>
<keyword evidence="3" id="KW-0031">Aminopeptidase</keyword>
<sequence>MVKHDESDFEHVLALPVSTREDAESAGLLRGNHNVSAFDVEFDIEDDELLDLQKHAAQQRSCGCCSCFWRLLPEHLQQPPDWWWRLSKTQRRLLLCAAALGSLLLLALSIAGLALALSSSSSSGQSSSSSSSSGSSSQAKAAAGGSTVPWQPQYMSADASPYCKWSDLYLPKALRPRHYTLHITTDLQEPFLVRGEADIVLQAAELTPCVVLHSKGIDISSAKLLVYSSAEAQQELAEEPVELQGTISPHSSSHHQQVILQFAAALPLPPLQPVLRLAFSYPLTEGLDGFYRSSFIDAANKTKVMASTQFESIAARKAFPCFDEPSFKATFEVKVSAPPPPVVVLSNMPLDHTHSSKASRLISYHFKRSPPMSTYLVAWVVGELAHVEMECQLNAELPPSPYAPAKPHGRKLASRAATAADLPGEPPDHHLHSEKLKFTARKLRHEGEDHDEDHDDDDEDDDEHHGVDVDDGSRGRSIPVRVFGTSDRASQFGLAKEAACHALQTLEELLQVAYPLPKMDLVAIPNFAAGAMENWGLLTYRETALLASDKAPDMKAQYDIATTVAHETAHQWFGDLVTLGDWSELWLNEGFATYFEVVAADAARPSWGYFDGFLETFTSPGLEADGAATSHPLSIGRPVQKLSEIDNWFDDIEYSKGGAVLRMLRAWLNQNDAPMLGLEFGVNTSSSSSGGGVRQHARRLQQTLSAYLPDSPLAAAGSKVSSKAGRWWQQQRKERTAGSRQQPLLPTLLPAATAAADSLESGSAASEAPYPAQGTSTDSSSSSSSSSSGSASSGNTWWTQHAHIGGASVNLAQQPKASAAAAAGQDLELLQVLPAGEGGAPGVATAGFEGAARLKALGERDPFIKGLRTYLQELSYGSSNYSTLWRHIAASSGQPVGDMMATWTRRRGFPILSVSLEPSSSSSSGSASNQLLSLNQVPYHAPRTYMVGLPFTPEMYCNDWTDDEADSSWWIPVALQVAGSNAVQWHSFSNCSSNLTLAVPHNGWVLANVGRYGFYRVNYSEPLWAALAAAAPQPATIHSIDLAGLLDDAYSLSLVRQLNVTTFLCLTTALGRRLQPELPPWGIALGWLQRMADVLSSAALLGDAAGGGQWSGCLANLKAFVTQQLTGPFIANLAVPGQAQPGLTFEVNLQDSPELRLLRPKVLTAAGFLGHAGVMAQASQLLRQAAAGQAVLAADVAKAVYSLAVGSGDAAAYDTVQKMYEQALDPTDKDHALRALARVTTAPLITRSLQYALSPAVRTQDVAKLLVDIAKQGGLGFNMTWEFIINHSDDIMKKYGVDDVTYSFGRPLNKLARIFVDEQLIERLKTLEQRQQGLLSPTFIEEANEARMLNADWLRLQGTDACVWLAGAVASSSNSSASAAGGGH</sequence>
<keyword evidence="8" id="KW-0492">Microsome</keyword>
<protein>
    <recommendedName>
        <fullName evidence="10">Alpha-aminoacylpeptide hydrolase</fullName>
    </recommendedName>
</protein>
<evidence type="ECO:0000256" key="5">
    <source>
        <dbReference type="ARBA" id="ARBA00022723"/>
    </source>
</evidence>
<feature type="region of interest" description="Disordered" evidence="14">
    <location>
        <begin position="714"/>
        <end position="797"/>
    </location>
</feature>
<dbReference type="GO" id="GO:0016020">
    <property type="term" value="C:membrane"/>
    <property type="evidence" value="ECO:0007669"/>
    <property type="project" value="TreeGrafter"/>
</dbReference>
<evidence type="ECO:0000256" key="6">
    <source>
        <dbReference type="ARBA" id="ARBA00022801"/>
    </source>
</evidence>
<dbReference type="Gene3D" id="1.10.390.10">
    <property type="entry name" value="Neutral Protease Domain 2"/>
    <property type="match status" value="2"/>
</dbReference>
<dbReference type="Gene3D" id="1.25.50.20">
    <property type="match status" value="1"/>
</dbReference>
<dbReference type="Proteomes" id="UP000256970">
    <property type="component" value="Unassembled WGS sequence"/>
</dbReference>
<feature type="domain" description="Peptidase M1 membrane alanine aminopeptidase" evidence="16">
    <location>
        <begin position="497"/>
        <end position="671"/>
    </location>
</feature>
<dbReference type="PANTHER" id="PTHR11533">
    <property type="entry name" value="PROTEASE M1 ZINC METALLOPROTEASE"/>
    <property type="match status" value="1"/>
</dbReference>
<evidence type="ECO:0000313" key="19">
    <source>
        <dbReference type="EMBL" id="SZX70135.1"/>
    </source>
</evidence>
<dbReference type="PRINTS" id="PR00756">
    <property type="entry name" value="ALADIPTASE"/>
</dbReference>
<dbReference type="STRING" id="3088.A0A383VXD1"/>
<dbReference type="Pfam" id="PF11838">
    <property type="entry name" value="ERAP1_C"/>
    <property type="match status" value="1"/>
</dbReference>
<evidence type="ECO:0000256" key="1">
    <source>
        <dbReference type="ARBA" id="ARBA00004174"/>
    </source>
</evidence>
<dbReference type="CDD" id="cd09601">
    <property type="entry name" value="M1_APN-Q_like"/>
    <property type="match status" value="1"/>
</dbReference>
<dbReference type="InterPro" id="IPR001930">
    <property type="entry name" value="Peptidase_M1"/>
</dbReference>
<evidence type="ECO:0000256" key="3">
    <source>
        <dbReference type="ARBA" id="ARBA00022438"/>
    </source>
</evidence>
<dbReference type="Pfam" id="PF01433">
    <property type="entry name" value="Peptidase_M1"/>
    <property type="match status" value="1"/>
</dbReference>
<keyword evidence="9" id="KW-0482">Metalloprotease</keyword>
<accession>A0A383VXD1</accession>
<evidence type="ECO:0000256" key="10">
    <source>
        <dbReference type="ARBA" id="ARBA00029840"/>
    </source>
</evidence>
<gene>
    <name evidence="19" type="ORF">BQ4739_LOCUS10375</name>
</gene>
<keyword evidence="15" id="KW-1133">Transmembrane helix</keyword>
<keyword evidence="5 12" id="KW-0479">Metal-binding</keyword>
<dbReference type="InterPro" id="IPR034016">
    <property type="entry name" value="M1_APN-typ"/>
</dbReference>
<evidence type="ECO:0000256" key="11">
    <source>
        <dbReference type="PIRSR" id="PIRSR634016-1"/>
    </source>
</evidence>
<feature type="domain" description="ERAP1-like C-terminal" evidence="17">
    <location>
        <begin position="1004"/>
        <end position="1326"/>
    </location>
</feature>
<comment type="similarity">
    <text evidence="2">Belongs to the peptidase M1 family.</text>
</comment>
<dbReference type="GO" id="GO:0043171">
    <property type="term" value="P:peptide catabolic process"/>
    <property type="evidence" value="ECO:0007669"/>
    <property type="project" value="TreeGrafter"/>
</dbReference>
<keyword evidence="15" id="KW-0472">Membrane</keyword>
<feature type="compositionally biased region" description="Basic and acidic residues" evidence="14">
    <location>
        <begin position="463"/>
        <end position="474"/>
    </location>
</feature>
<evidence type="ECO:0000256" key="12">
    <source>
        <dbReference type="PIRSR" id="PIRSR634016-3"/>
    </source>
</evidence>
<dbReference type="InterPro" id="IPR027268">
    <property type="entry name" value="Peptidase_M4/M1_CTD_sf"/>
</dbReference>
<dbReference type="GO" id="GO:0005737">
    <property type="term" value="C:cytoplasm"/>
    <property type="evidence" value="ECO:0007669"/>
    <property type="project" value="TreeGrafter"/>
</dbReference>
<evidence type="ECO:0000256" key="8">
    <source>
        <dbReference type="ARBA" id="ARBA00022848"/>
    </source>
</evidence>
<feature type="active site" description="Proton acceptor" evidence="11">
    <location>
        <position position="567"/>
    </location>
</feature>
<dbReference type="GO" id="GO:0006508">
    <property type="term" value="P:proteolysis"/>
    <property type="evidence" value="ECO:0007669"/>
    <property type="project" value="UniProtKB-KW"/>
</dbReference>
<dbReference type="InterPro" id="IPR050344">
    <property type="entry name" value="Peptidase_M1_aminopeptidases"/>
</dbReference>
<keyword evidence="7 12" id="KW-0862">Zinc</keyword>